<dbReference type="EMBL" id="HE663493">
    <property type="protein sequence ID" value="CCG08577.1"/>
    <property type="molecule type" value="Genomic_DNA"/>
</dbReference>
<feature type="modified residue" description="Phosphohistidine" evidence="10">
    <location>
        <position position="202"/>
    </location>
</feature>
<dbReference type="Pfam" id="PF00072">
    <property type="entry name" value="Response_reg"/>
    <property type="match status" value="1"/>
</dbReference>
<evidence type="ECO:0000256" key="1">
    <source>
        <dbReference type="ARBA" id="ARBA00004651"/>
    </source>
</evidence>
<dbReference type="Gene3D" id="1.20.120.160">
    <property type="entry name" value="HPT domain"/>
    <property type="match status" value="1"/>
</dbReference>
<protein>
    <submittedName>
        <fullName evidence="15">Sensor protein</fullName>
        <ecNumber evidence="15">2.7.13.3</ecNumber>
    </submittedName>
</protein>
<dbReference type="KEGG" id="rpm:RSPPHO_01951"/>
<dbReference type="STRING" id="1150469.RSPPHO_01951"/>
<dbReference type="PATRIC" id="fig|1150469.3.peg.2192"/>
<keyword evidence="8" id="KW-0902">Two-component regulatory system</keyword>
<evidence type="ECO:0000256" key="12">
    <source>
        <dbReference type="SAM" id="MobiDB-lite"/>
    </source>
</evidence>
<gene>
    <name evidence="15" type="ORF">RSPPHO_01951</name>
</gene>
<evidence type="ECO:0000256" key="3">
    <source>
        <dbReference type="ARBA" id="ARBA00022553"/>
    </source>
</evidence>
<dbReference type="EC" id="2.7.13.3" evidence="15"/>
<sequence>MIETRPLRILLAEDNVTNQQVAAGRLRKMGHRVDIVANGAEAVAAVQAFPYDLVFMDIQMPEMDGYEATALIRALPGPQGRLPIVAMTANAQASDRERCLATGMNDYIAKPFQQHTLQTMLDLWGLPPEAAEPALPAPPPDPSPPETGLIDPDIVADLLDVLGDEEIQRLAALFFEREMPISASLQPPTTEEEAAVTSRVAHRLKGASGNLGFCAIAAAATQIELACREGRLGDCPPLIADLRRVFEASRVAWTENAWRR</sequence>
<feature type="domain" description="Response regulatory" evidence="13">
    <location>
        <begin position="8"/>
        <end position="125"/>
    </location>
</feature>
<keyword evidence="3 11" id="KW-0597">Phosphoprotein</keyword>
<dbReference type="GO" id="GO:0000160">
    <property type="term" value="P:phosphorelay signal transduction system"/>
    <property type="evidence" value="ECO:0007669"/>
    <property type="project" value="UniProtKB-KW"/>
</dbReference>
<keyword evidence="9" id="KW-0472">Membrane</keyword>
<keyword evidence="7" id="KW-1133">Transmembrane helix</keyword>
<dbReference type="Gene3D" id="3.40.50.2300">
    <property type="match status" value="1"/>
</dbReference>
<evidence type="ECO:0000256" key="9">
    <source>
        <dbReference type="ARBA" id="ARBA00023136"/>
    </source>
</evidence>
<dbReference type="PANTHER" id="PTHR45339:SF1">
    <property type="entry name" value="HYBRID SIGNAL TRANSDUCTION HISTIDINE KINASE J"/>
    <property type="match status" value="1"/>
</dbReference>
<reference evidence="15 16" key="1">
    <citation type="submission" date="2012-02" db="EMBL/GenBank/DDBJ databases">
        <title>Shotgun genome sequence of Phaeospirillum photometricum DSM 122.</title>
        <authorList>
            <person name="Duquesne K."/>
            <person name="Sturgis J."/>
        </authorList>
    </citation>
    <scope>NUCLEOTIDE SEQUENCE [LARGE SCALE GENOMIC DNA]</scope>
    <source>
        <strain evidence="16">DSM122</strain>
    </source>
</reference>
<evidence type="ECO:0000256" key="5">
    <source>
        <dbReference type="ARBA" id="ARBA00022741"/>
    </source>
</evidence>
<evidence type="ECO:0000256" key="4">
    <source>
        <dbReference type="ARBA" id="ARBA00022692"/>
    </source>
</evidence>
<feature type="modified residue" description="4-aspartylphosphate" evidence="11">
    <location>
        <position position="57"/>
    </location>
</feature>
<dbReference type="SMART" id="SM00448">
    <property type="entry name" value="REC"/>
    <property type="match status" value="1"/>
</dbReference>
<feature type="region of interest" description="Disordered" evidence="12">
    <location>
        <begin position="128"/>
        <end position="148"/>
    </location>
</feature>
<dbReference type="Proteomes" id="UP000033220">
    <property type="component" value="Chromosome DSM 122"/>
</dbReference>
<feature type="compositionally biased region" description="Pro residues" evidence="12">
    <location>
        <begin position="135"/>
        <end position="145"/>
    </location>
</feature>
<evidence type="ECO:0000256" key="6">
    <source>
        <dbReference type="ARBA" id="ARBA00022840"/>
    </source>
</evidence>
<dbReference type="InterPro" id="IPR008207">
    <property type="entry name" value="Sig_transdc_His_kin_Hpt_dom"/>
</dbReference>
<dbReference type="eggNOG" id="COG0745">
    <property type="taxonomic scope" value="Bacteria"/>
</dbReference>
<evidence type="ECO:0000313" key="16">
    <source>
        <dbReference type="Proteomes" id="UP000033220"/>
    </source>
</evidence>
<dbReference type="SUPFAM" id="SSF47226">
    <property type="entry name" value="Histidine-containing phosphotransfer domain, HPT domain"/>
    <property type="match status" value="1"/>
</dbReference>
<evidence type="ECO:0000313" key="15">
    <source>
        <dbReference type="EMBL" id="CCG08577.1"/>
    </source>
</evidence>
<evidence type="ECO:0000256" key="10">
    <source>
        <dbReference type="PROSITE-ProRule" id="PRU00110"/>
    </source>
</evidence>
<proteinExistence type="predicted"/>
<keyword evidence="4" id="KW-0812">Transmembrane</keyword>
<keyword evidence="15" id="KW-0808">Transferase</keyword>
<dbReference type="GO" id="GO:0005524">
    <property type="term" value="F:ATP binding"/>
    <property type="evidence" value="ECO:0007669"/>
    <property type="project" value="UniProtKB-KW"/>
</dbReference>
<dbReference type="HOGENOM" id="CLU_000445_29_1_5"/>
<dbReference type="PROSITE" id="PS50894">
    <property type="entry name" value="HPT"/>
    <property type="match status" value="1"/>
</dbReference>
<dbReference type="CDD" id="cd17546">
    <property type="entry name" value="REC_hyHK_CKI1_RcsC-like"/>
    <property type="match status" value="1"/>
</dbReference>
<keyword evidence="5" id="KW-0547">Nucleotide-binding</keyword>
<keyword evidence="16" id="KW-1185">Reference proteome</keyword>
<dbReference type="InterPro" id="IPR001789">
    <property type="entry name" value="Sig_transdc_resp-reg_receiver"/>
</dbReference>
<comment type="subcellular location">
    <subcellularLocation>
        <location evidence="1">Cell membrane</location>
        <topology evidence="1">Multi-pass membrane protein</topology>
    </subcellularLocation>
</comment>
<evidence type="ECO:0000256" key="7">
    <source>
        <dbReference type="ARBA" id="ARBA00022989"/>
    </source>
</evidence>
<dbReference type="GO" id="GO:0005886">
    <property type="term" value="C:plasma membrane"/>
    <property type="evidence" value="ECO:0007669"/>
    <property type="project" value="UniProtKB-SubCell"/>
</dbReference>
<dbReference type="SUPFAM" id="SSF52172">
    <property type="entry name" value="CheY-like"/>
    <property type="match status" value="1"/>
</dbReference>
<organism evidence="15 16">
    <name type="scientific">Pararhodospirillum photometricum DSM 122</name>
    <dbReference type="NCBI Taxonomy" id="1150469"/>
    <lineage>
        <taxon>Bacteria</taxon>
        <taxon>Pseudomonadati</taxon>
        <taxon>Pseudomonadota</taxon>
        <taxon>Alphaproteobacteria</taxon>
        <taxon>Rhodospirillales</taxon>
        <taxon>Rhodospirillaceae</taxon>
        <taxon>Pararhodospirillum</taxon>
    </lineage>
</organism>
<evidence type="ECO:0000256" key="8">
    <source>
        <dbReference type="ARBA" id="ARBA00023012"/>
    </source>
</evidence>
<evidence type="ECO:0000259" key="13">
    <source>
        <dbReference type="PROSITE" id="PS50110"/>
    </source>
</evidence>
<evidence type="ECO:0000259" key="14">
    <source>
        <dbReference type="PROSITE" id="PS50894"/>
    </source>
</evidence>
<evidence type="ECO:0000256" key="2">
    <source>
        <dbReference type="ARBA" id="ARBA00022475"/>
    </source>
</evidence>
<keyword evidence="6" id="KW-0067">ATP-binding</keyword>
<feature type="domain" description="HPt" evidence="14">
    <location>
        <begin position="163"/>
        <end position="260"/>
    </location>
</feature>
<dbReference type="PANTHER" id="PTHR45339">
    <property type="entry name" value="HYBRID SIGNAL TRANSDUCTION HISTIDINE KINASE J"/>
    <property type="match status" value="1"/>
</dbReference>
<dbReference type="InterPro" id="IPR036641">
    <property type="entry name" value="HPT_dom_sf"/>
</dbReference>
<dbReference type="PROSITE" id="PS50110">
    <property type="entry name" value="RESPONSE_REGULATORY"/>
    <property type="match status" value="1"/>
</dbReference>
<accession>H6SKR2</accession>
<name>H6SKR2_PARPM</name>
<dbReference type="GO" id="GO:0004673">
    <property type="term" value="F:protein histidine kinase activity"/>
    <property type="evidence" value="ECO:0007669"/>
    <property type="project" value="UniProtKB-EC"/>
</dbReference>
<evidence type="ECO:0000256" key="11">
    <source>
        <dbReference type="PROSITE-ProRule" id="PRU00169"/>
    </source>
</evidence>
<dbReference type="RefSeq" id="WP_014415212.1">
    <property type="nucleotide sequence ID" value="NC_017059.1"/>
</dbReference>
<dbReference type="AlphaFoldDB" id="H6SKR2"/>
<dbReference type="InterPro" id="IPR011006">
    <property type="entry name" value="CheY-like_superfamily"/>
</dbReference>
<dbReference type="Pfam" id="PF01627">
    <property type="entry name" value="Hpt"/>
    <property type="match status" value="1"/>
</dbReference>
<keyword evidence="2" id="KW-1003">Cell membrane</keyword>